<keyword evidence="2 5" id="KW-0812">Transmembrane</keyword>
<dbReference type="PROSITE" id="PS50850">
    <property type="entry name" value="MFS"/>
    <property type="match status" value="1"/>
</dbReference>
<proteinExistence type="predicted"/>
<dbReference type="InterPro" id="IPR011701">
    <property type="entry name" value="MFS"/>
</dbReference>
<feature type="transmembrane region" description="Helical" evidence="5">
    <location>
        <begin position="232"/>
        <end position="253"/>
    </location>
</feature>
<dbReference type="SUPFAM" id="SSF103473">
    <property type="entry name" value="MFS general substrate transporter"/>
    <property type="match status" value="1"/>
</dbReference>
<comment type="caution">
    <text evidence="7">The sequence shown here is derived from an EMBL/GenBank/DDBJ whole genome shotgun (WGS) entry which is preliminary data.</text>
</comment>
<feature type="transmembrane region" description="Helical" evidence="5">
    <location>
        <begin position="363"/>
        <end position="380"/>
    </location>
</feature>
<dbReference type="PANTHER" id="PTHR23514">
    <property type="entry name" value="BYPASS OF STOP CODON PROTEIN 6"/>
    <property type="match status" value="1"/>
</dbReference>
<feature type="transmembrane region" description="Helical" evidence="5">
    <location>
        <begin position="137"/>
        <end position="155"/>
    </location>
</feature>
<accession>A0A7K1FMS0</accession>
<sequence>MSAPLTPPRAARAAVAVQFATMGCITGSWAGRIPTVRAQTGLDDAGWGLATVAGTIGSLLSMVLVLTLIGRVGPRRTATAGAVLLVVDAPLLAAAHHPAHLVIGLLVQGVATGLLAPAMNAQAVVVEREYRRRIMSGFHACFSLGQLTGGLIGAVSARLGVVPTVQLAVTGAVLLVLLLISRGRLPADPPTRPAETRRRLRARFTPQLTLLAVIALLASVNEGSAVQWSAQYTAGTLLAGGGAGALTFSAYSVSMVLARAVGDRVVGRLGRRRFLVCSELLVATGMTTGLLLGSVTGAVIAFVALGLGSACIVPTVMGLAGNQPGTTAGEGVSVVSLGQWPAFLIGPPLIGAVAGLIGLRGALGVLVVAALAIVLLARFVREPASDEMVAAAGGRASTVYPADGPG</sequence>
<evidence type="ECO:0000256" key="5">
    <source>
        <dbReference type="SAM" id="Phobius"/>
    </source>
</evidence>
<dbReference type="AlphaFoldDB" id="A0A7K1FMS0"/>
<dbReference type="InterPro" id="IPR036259">
    <property type="entry name" value="MFS_trans_sf"/>
</dbReference>
<feature type="transmembrane region" description="Helical" evidence="5">
    <location>
        <begin position="46"/>
        <end position="70"/>
    </location>
</feature>
<gene>
    <name evidence="7" type="ORF">GIS00_16120</name>
</gene>
<reference evidence="7 8" key="1">
    <citation type="submission" date="2019-11" db="EMBL/GenBank/DDBJ databases">
        <authorList>
            <person name="Jiang L.-Q."/>
        </authorList>
    </citation>
    <scope>NUCLEOTIDE SEQUENCE [LARGE SCALE GENOMIC DNA]</scope>
    <source>
        <strain evidence="7 8">YIM 132087</strain>
    </source>
</reference>
<dbReference type="InterPro" id="IPR020846">
    <property type="entry name" value="MFS_dom"/>
</dbReference>
<feature type="transmembrane region" description="Helical" evidence="5">
    <location>
        <begin position="298"/>
        <end position="320"/>
    </location>
</feature>
<dbReference type="GO" id="GO:0022857">
    <property type="term" value="F:transmembrane transporter activity"/>
    <property type="evidence" value="ECO:0007669"/>
    <property type="project" value="InterPro"/>
</dbReference>
<name>A0A7K1FMS0_9ACTN</name>
<keyword evidence="4 5" id="KW-0472">Membrane</keyword>
<dbReference type="Gene3D" id="1.20.1250.20">
    <property type="entry name" value="MFS general substrate transporter like domains"/>
    <property type="match status" value="2"/>
</dbReference>
<evidence type="ECO:0000256" key="4">
    <source>
        <dbReference type="ARBA" id="ARBA00023136"/>
    </source>
</evidence>
<evidence type="ECO:0000256" key="3">
    <source>
        <dbReference type="ARBA" id="ARBA00022989"/>
    </source>
</evidence>
<evidence type="ECO:0000313" key="7">
    <source>
        <dbReference type="EMBL" id="MTD15462.1"/>
    </source>
</evidence>
<feature type="domain" description="Major facilitator superfamily (MFS) profile" evidence="6">
    <location>
        <begin position="1"/>
        <end position="385"/>
    </location>
</feature>
<organism evidence="7 8">
    <name type="scientific">Nakamurella alba</name>
    <dbReference type="NCBI Taxonomy" id="2665158"/>
    <lineage>
        <taxon>Bacteria</taxon>
        <taxon>Bacillati</taxon>
        <taxon>Actinomycetota</taxon>
        <taxon>Actinomycetes</taxon>
        <taxon>Nakamurellales</taxon>
        <taxon>Nakamurellaceae</taxon>
        <taxon>Nakamurella</taxon>
    </lineage>
</organism>
<dbReference type="RefSeq" id="WP_154769463.1">
    <property type="nucleotide sequence ID" value="NZ_WLYK01000006.1"/>
</dbReference>
<feature type="transmembrane region" description="Helical" evidence="5">
    <location>
        <begin position="332"/>
        <end position="357"/>
    </location>
</feature>
<keyword evidence="3 5" id="KW-1133">Transmembrane helix</keyword>
<feature type="transmembrane region" description="Helical" evidence="5">
    <location>
        <begin position="161"/>
        <end position="180"/>
    </location>
</feature>
<dbReference type="EMBL" id="WLYK01000006">
    <property type="protein sequence ID" value="MTD15462.1"/>
    <property type="molecule type" value="Genomic_DNA"/>
</dbReference>
<dbReference type="PANTHER" id="PTHR23514:SF13">
    <property type="entry name" value="INNER MEMBRANE PROTEIN YBJJ"/>
    <property type="match status" value="1"/>
</dbReference>
<feature type="transmembrane region" description="Helical" evidence="5">
    <location>
        <begin position="101"/>
        <end position="125"/>
    </location>
</feature>
<dbReference type="Pfam" id="PF07690">
    <property type="entry name" value="MFS_1"/>
    <property type="match status" value="1"/>
</dbReference>
<evidence type="ECO:0000256" key="2">
    <source>
        <dbReference type="ARBA" id="ARBA00022692"/>
    </source>
</evidence>
<feature type="transmembrane region" description="Helical" evidence="5">
    <location>
        <begin position="274"/>
        <end position="292"/>
    </location>
</feature>
<evidence type="ECO:0000256" key="1">
    <source>
        <dbReference type="ARBA" id="ARBA00004651"/>
    </source>
</evidence>
<dbReference type="InterPro" id="IPR051788">
    <property type="entry name" value="MFS_Transporter"/>
</dbReference>
<evidence type="ECO:0000259" key="6">
    <source>
        <dbReference type="PROSITE" id="PS50850"/>
    </source>
</evidence>
<evidence type="ECO:0000313" key="8">
    <source>
        <dbReference type="Proteomes" id="UP000460221"/>
    </source>
</evidence>
<feature type="transmembrane region" description="Helical" evidence="5">
    <location>
        <begin position="200"/>
        <end position="220"/>
    </location>
</feature>
<dbReference type="Proteomes" id="UP000460221">
    <property type="component" value="Unassembled WGS sequence"/>
</dbReference>
<protein>
    <submittedName>
        <fullName evidence="7">MFS transporter</fullName>
    </submittedName>
</protein>
<feature type="transmembrane region" description="Helical" evidence="5">
    <location>
        <begin position="77"/>
        <end position="95"/>
    </location>
</feature>
<dbReference type="CDD" id="cd17393">
    <property type="entry name" value="MFS_MosC_like"/>
    <property type="match status" value="1"/>
</dbReference>
<keyword evidence="8" id="KW-1185">Reference proteome</keyword>
<comment type="subcellular location">
    <subcellularLocation>
        <location evidence="1">Cell membrane</location>
        <topology evidence="1">Multi-pass membrane protein</topology>
    </subcellularLocation>
</comment>
<dbReference type="GO" id="GO:0005886">
    <property type="term" value="C:plasma membrane"/>
    <property type="evidence" value="ECO:0007669"/>
    <property type="project" value="UniProtKB-SubCell"/>
</dbReference>